<comment type="function">
    <text evidence="6">Bidirectionally degrades single-stranded DNA into large acid-insoluble oligonucleotides, which are then degraded further into small acid-soluble oligonucleotides.</text>
</comment>
<reference evidence="7 8" key="1">
    <citation type="submission" date="2019-10" db="EMBL/GenBank/DDBJ databases">
        <title>Genome sequence of Phaeocystidibacter marisrubri JCM30614 (type strain).</title>
        <authorList>
            <person name="Bowman J.P."/>
        </authorList>
    </citation>
    <scope>NUCLEOTIDE SEQUENCE [LARGE SCALE GENOMIC DNA]</scope>
    <source>
        <strain evidence="7 8">JCM 30614</strain>
    </source>
</reference>
<evidence type="ECO:0000313" key="8">
    <source>
        <dbReference type="Proteomes" id="UP000484164"/>
    </source>
</evidence>
<comment type="similarity">
    <text evidence="1 6">Belongs to the XseB family.</text>
</comment>
<comment type="catalytic activity">
    <reaction evidence="6">
        <text>Exonucleolytic cleavage in either 5'- to 3'- or 3'- to 5'-direction to yield nucleoside 5'-phosphates.</text>
        <dbReference type="EC" id="3.1.11.6"/>
    </reaction>
</comment>
<evidence type="ECO:0000256" key="1">
    <source>
        <dbReference type="ARBA" id="ARBA00009998"/>
    </source>
</evidence>
<comment type="subunit">
    <text evidence="6">Heterooligomer composed of large and small subunits.</text>
</comment>
<sequence length="68" mass="7763">MAKEKLTYESASNELDIILQRMKSGEIGVDELAASVERASILIKYCYERLDQTEKKVEEILKDLGLDQ</sequence>
<dbReference type="AlphaFoldDB" id="A0A6L3ZIG7"/>
<dbReference type="Pfam" id="PF02609">
    <property type="entry name" value="Exonuc_VII_S"/>
    <property type="match status" value="1"/>
</dbReference>
<dbReference type="GO" id="GO:0005737">
    <property type="term" value="C:cytoplasm"/>
    <property type="evidence" value="ECO:0007669"/>
    <property type="project" value="UniProtKB-SubCell"/>
</dbReference>
<dbReference type="Proteomes" id="UP000484164">
    <property type="component" value="Unassembled WGS sequence"/>
</dbReference>
<dbReference type="OrthoDB" id="9813898at2"/>
<keyword evidence="3 6" id="KW-0540">Nuclease</keyword>
<dbReference type="InterPro" id="IPR003761">
    <property type="entry name" value="Exonuc_VII_S"/>
</dbReference>
<accession>A0A6L3ZIG7</accession>
<evidence type="ECO:0000256" key="2">
    <source>
        <dbReference type="ARBA" id="ARBA00022490"/>
    </source>
</evidence>
<name>A0A6L3ZIG7_9FLAO</name>
<dbReference type="NCBIfam" id="TIGR01280">
    <property type="entry name" value="xseB"/>
    <property type="match status" value="1"/>
</dbReference>
<evidence type="ECO:0000256" key="6">
    <source>
        <dbReference type="HAMAP-Rule" id="MF_00337"/>
    </source>
</evidence>
<comment type="caution">
    <text evidence="7">The sequence shown here is derived from an EMBL/GenBank/DDBJ whole genome shotgun (WGS) entry which is preliminary data.</text>
</comment>
<dbReference type="GO" id="GO:0009318">
    <property type="term" value="C:exodeoxyribonuclease VII complex"/>
    <property type="evidence" value="ECO:0007669"/>
    <property type="project" value="UniProtKB-UniRule"/>
</dbReference>
<dbReference type="Gene3D" id="1.10.287.1040">
    <property type="entry name" value="Exonuclease VII, small subunit"/>
    <property type="match status" value="1"/>
</dbReference>
<comment type="subcellular location">
    <subcellularLocation>
        <location evidence="6">Cytoplasm</location>
    </subcellularLocation>
</comment>
<dbReference type="SUPFAM" id="SSF116842">
    <property type="entry name" value="XseB-like"/>
    <property type="match status" value="1"/>
</dbReference>
<evidence type="ECO:0000256" key="5">
    <source>
        <dbReference type="ARBA" id="ARBA00022839"/>
    </source>
</evidence>
<evidence type="ECO:0000256" key="3">
    <source>
        <dbReference type="ARBA" id="ARBA00022722"/>
    </source>
</evidence>
<protein>
    <recommendedName>
        <fullName evidence="6">Exodeoxyribonuclease 7 small subunit</fullName>
        <ecNumber evidence="6">3.1.11.6</ecNumber>
    </recommendedName>
    <alternativeName>
        <fullName evidence="6">Exodeoxyribonuclease VII small subunit</fullName>
        <shortName evidence="6">Exonuclease VII small subunit</shortName>
    </alternativeName>
</protein>
<keyword evidence="4 6" id="KW-0378">Hydrolase</keyword>
<keyword evidence="5 6" id="KW-0269">Exonuclease</keyword>
<gene>
    <name evidence="6 7" type="primary">xseB</name>
    <name evidence="7" type="ORF">F8C82_05220</name>
</gene>
<dbReference type="GO" id="GO:0006308">
    <property type="term" value="P:DNA catabolic process"/>
    <property type="evidence" value="ECO:0007669"/>
    <property type="project" value="UniProtKB-UniRule"/>
</dbReference>
<evidence type="ECO:0000313" key="7">
    <source>
        <dbReference type="EMBL" id="KAB2817806.1"/>
    </source>
</evidence>
<keyword evidence="2 6" id="KW-0963">Cytoplasm</keyword>
<dbReference type="EMBL" id="WBVQ01000001">
    <property type="protein sequence ID" value="KAB2817806.1"/>
    <property type="molecule type" value="Genomic_DNA"/>
</dbReference>
<dbReference type="HAMAP" id="MF_00337">
    <property type="entry name" value="Exonuc_7_S"/>
    <property type="match status" value="1"/>
</dbReference>
<keyword evidence="8" id="KW-1185">Reference proteome</keyword>
<dbReference type="EC" id="3.1.11.6" evidence="6"/>
<organism evidence="7 8">
    <name type="scientific">Phaeocystidibacter marisrubri</name>
    <dbReference type="NCBI Taxonomy" id="1577780"/>
    <lineage>
        <taxon>Bacteria</taxon>
        <taxon>Pseudomonadati</taxon>
        <taxon>Bacteroidota</taxon>
        <taxon>Flavobacteriia</taxon>
        <taxon>Flavobacteriales</taxon>
        <taxon>Phaeocystidibacteraceae</taxon>
        <taxon>Phaeocystidibacter</taxon>
    </lineage>
</organism>
<dbReference type="RefSeq" id="WP_151692494.1">
    <property type="nucleotide sequence ID" value="NZ_BMGX01000002.1"/>
</dbReference>
<evidence type="ECO:0000256" key="4">
    <source>
        <dbReference type="ARBA" id="ARBA00022801"/>
    </source>
</evidence>
<dbReference type="InterPro" id="IPR037004">
    <property type="entry name" value="Exonuc_VII_ssu_sf"/>
</dbReference>
<dbReference type="GO" id="GO:0008855">
    <property type="term" value="F:exodeoxyribonuclease VII activity"/>
    <property type="evidence" value="ECO:0007669"/>
    <property type="project" value="UniProtKB-UniRule"/>
</dbReference>
<proteinExistence type="inferred from homology"/>